<keyword evidence="1" id="KW-0472">Membrane</keyword>
<gene>
    <name evidence="2" type="ORF">C8E03_11295</name>
</gene>
<feature type="transmembrane region" description="Helical" evidence="1">
    <location>
        <begin position="274"/>
        <end position="298"/>
    </location>
</feature>
<evidence type="ECO:0000313" key="3">
    <source>
        <dbReference type="Proteomes" id="UP000247523"/>
    </source>
</evidence>
<reference evidence="2 3" key="1">
    <citation type="submission" date="2018-05" db="EMBL/GenBank/DDBJ databases">
        <title>Genomic Encyclopedia of Type Strains, Phase IV (KMG-IV): sequencing the most valuable type-strain genomes for metagenomic binning, comparative biology and taxonomic classification.</title>
        <authorList>
            <person name="Goeker M."/>
        </authorList>
    </citation>
    <scope>NUCLEOTIDE SEQUENCE [LARGE SCALE GENOMIC DNA]</scope>
    <source>
        <strain evidence="2 3">DSM 28816</strain>
    </source>
</reference>
<dbReference type="Gene3D" id="3.40.30.10">
    <property type="entry name" value="Glutaredoxin"/>
    <property type="match status" value="1"/>
</dbReference>
<dbReference type="Proteomes" id="UP000247523">
    <property type="component" value="Unassembled WGS sequence"/>
</dbReference>
<protein>
    <submittedName>
        <fullName evidence="2">Cytochrome c biogenesis protein CcdA</fullName>
    </submittedName>
</protein>
<feature type="transmembrane region" description="Helical" evidence="1">
    <location>
        <begin position="143"/>
        <end position="172"/>
    </location>
</feature>
<evidence type="ECO:0000313" key="2">
    <source>
        <dbReference type="EMBL" id="PXV86716.1"/>
    </source>
</evidence>
<dbReference type="InterPro" id="IPR036249">
    <property type="entry name" value="Thioredoxin-like_sf"/>
</dbReference>
<feature type="transmembrane region" description="Helical" evidence="1">
    <location>
        <begin position="211"/>
        <end position="234"/>
    </location>
</feature>
<feature type="transmembrane region" description="Helical" evidence="1">
    <location>
        <begin position="318"/>
        <end position="339"/>
    </location>
</feature>
<dbReference type="SUPFAM" id="SSF52833">
    <property type="entry name" value="Thioredoxin-like"/>
    <property type="match status" value="1"/>
</dbReference>
<proteinExistence type="predicted"/>
<keyword evidence="1" id="KW-1133">Transmembrane helix</keyword>
<keyword evidence="1" id="KW-0812">Transmembrane</keyword>
<dbReference type="AlphaFoldDB" id="A0A318ENW9"/>
<dbReference type="EMBL" id="QICS01000012">
    <property type="protein sequence ID" value="PXV86716.1"/>
    <property type="molecule type" value="Genomic_DNA"/>
</dbReference>
<dbReference type="InterPro" id="IPR051790">
    <property type="entry name" value="Cytochrome_c-biogenesis_DsbD"/>
</dbReference>
<feature type="transmembrane region" description="Helical" evidence="1">
    <location>
        <begin position="360"/>
        <end position="378"/>
    </location>
</feature>
<dbReference type="PANTHER" id="PTHR31272:SF9">
    <property type="entry name" value="BLL1027 PROTEIN"/>
    <property type="match status" value="1"/>
</dbReference>
<evidence type="ECO:0000256" key="1">
    <source>
        <dbReference type="SAM" id="Phobius"/>
    </source>
</evidence>
<dbReference type="RefSeq" id="WP_110291736.1">
    <property type="nucleotide sequence ID" value="NZ_QICS01000012.1"/>
</dbReference>
<name>A0A318ENW9_9FIRM</name>
<organism evidence="2 3">
    <name type="scientific">Lachnotalea glycerini</name>
    <dbReference type="NCBI Taxonomy" id="1763509"/>
    <lineage>
        <taxon>Bacteria</taxon>
        <taxon>Bacillati</taxon>
        <taxon>Bacillota</taxon>
        <taxon>Clostridia</taxon>
        <taxon>Lachnospirales</taxon>
        <taxon>Lachnospiraceae</taxon>
        <taxon>Lachnotalea</taxon>
    </lineage>
</organism>
<comment type="caution">
    <text evidence="2">The sequence shown here is derived from an EMBL/GenBank/DDBJ whole genome shotgun (WGS) entry which is preliminary data.</text>
</comment>
<feature type="transmembrane region" description="Helical" evidence="1">
    <location>
        <begin position="184"/>
        <end position="205"/>
    </location>
</feature>
<accession>A0A318ENW9</accession>
<sequence length="379" mass="43176">MSTRKIMIILAISICTLLYLKSDVQAENIVKSVYFYSPTCSDCMMIEKAFAKISNSNVLYLNVSDTSNLNLFFSFCDTYHIDEKERSVPILFVGETVYSNAENIIQSIENGVVDKNTENLLVDINDIKAKGNFTQSDDTKLTIVYLFIAGLLDGFNPCAVAMLLLLISLLGFVNDKKKIIKLSISFISGIFITYYLIGTTLYSFVSKIDFSIVNFVIKYFILVLCAVLFVLNLIDAINSCKMKHQKVVLQLPKRIKKFNKHLMQKVVSVQNRRFVYFIYFGLGVAISFTEFMCTGQIYLPVILLMSQTQNISSIRICFNFFIYNTAFVLPLIIISIIAINKDKVISISSIFVERMYLIKILNAIFYFILGSLVLYLFIL</sequence>
<dbReference type="PANTHER" id="PTHR31272">
    <property type="entry name" value="CYTOCHROME C-TYPE BIOGENESIS PROTEIN HI_1454-RELATED"/>
    <property type="match status" value="1"/>
</dbReference>